<dbReference type="InterPro" id="IPR023393">
    <property type="entry name" value="START-like_dom_sf"/>
</dbReference>
<evidence type="ECO:0000259" key="1">
    <source>
        <dbReference type="Pfam" id="PF19569"/>
    </source>
</evidence>
<dbReference type="SUPFAM" id="SSF55961">
    <property type="entry name" value="Bet v1-like"/>
    <property type="match status" value="1"/>
</dbReference>
<dbReference type="RefSeq" id="WP_301199400.1">
    <property type="nucleotide sequence ID" value="NZ_JAPDPI010000018.1"/>
</dbReference>
<name>A0AAE3MDN5_9BACT</name>
<protein>
    <submittedName>
        <fullName evidence="2">START-like domain-containing protein</fullName>
    </submittedName>
</protein>
<gene>
    <name evidence="2" type="ORF">OM074_10350</name>
</gene>
<evidence type="ECO:0000313" key="3">
    <source>
        <dbReference type="Proteomes" id="UP001207408"/>
    </source>
</evidence>
<proteinExistence type="predicted"/>
<dbReference type="Proteomes" id="UP001207408">
    <property type="component" value="Unassembled WGS sequence"/>
</dbReference>
<sequence>MSDLKEKIELEFIIKTSPSILYNRLSTPSGLSEWFADDVNVKGNKFTFIWEGAEQEAELLSKKENKSVKFHWLDDEDEDSYFEFNINVDELTGETALMIVDFAEEDEKEDSVELWNQQVDQLKHGLGSI</sequence>
<feature type="domain" description="START-like" evidence="1">
    <location>
        <begin position="5"/>
        <end position="127"/>
    </location>
</feature>
<dbReference type="AlphaFoldDB" id="A0AAE3MDN5"/>
<organism evidence="2 3">
    <name type="scientific">Plebeiibacterium marinum</name>
    <dbReference type="NCBI Taxonomy" id="2992111"/>
    <lineage>
        <taxon>Bacteria</taxon>
        <taxon>Pseudomonadati</taxon>
        <taxon>Bacteroidota</taxon>
        <taxon>Bacteroidia</taxon>
        <taxon>Marinilabiliales</taxon>
        <taxon>Marinilabiliaceae</taxon>
        <taxon>Plebeiibacterium</taxon>
    </lineage>
</organism>
<dbReference type="Pfam" id="PF19569">
    <property type="entry name" value="START_2"/>
    <property type="match status" value="1"/>
</dbReference>
<dbReference type="InterPro" id="IPR045736">
    <property type="entry name" value="START_2"/>
</dbReference>
<evidence type="ECO:0000313" key="2">
    <source>
        <dbReference type="EMBL" id="MCW3806028.1"/>
    </source>
</evidence>
<dbReference type="EMBL" id="JAPDPI010000018">
    <property type="protein sequence ID" value="MCW3806028.1"/>
    <property type="molecule type" value="Genomic_DNA"/>
</dbReference>
<reference evidence="2" key="1">
    <citation type="submission" date="2022-10" db="EMBL/GenBank/DDBJ databases">
        <authorList>
            <person name="Yu W.X."/>
        </authorList>
    </citation>
    <scope>NUCLEOTIDE SEQUENCE</scope>
    <source>
        <strain evidence="2">D04</strain>
    </source>
</reference>
<keyword evidence="3" id="KW-1185">Reference proteome</keyword>
<dbReference type="Gene3D" id="3.30.530.20">
    <property type="match status" value="1"/>
</dbReference>
<accession>A0AAE3MDN5</accession>
<comment type="caution">
    <text evidence="2">The sequence shown here is derived from an EMBL/GenBank/DDBJ whole genome shotgun (WGS) entry which is preliminary data.</text>
</comment>